<keyword evidence="3" id="KW-0597">Phosphoprotein</keyword>
<dbReference type="Pfam" id="PF13426">
    <property type="entry name" value="PAS_9"/>
    <property type="match status" value="1"/>
</dbReference>
<evidence type="ECO:0000256" key="3">
    <source>
        <dbReference type="ARBA" id="ARBA00022553"/>
    </source>
</evidence>
<feature type="domain" description="PAS" evidence="9">
    <location>
        <begin position="218"/>
        <end position="273"/>
    </location>
</feature>
<evidence type="ECO:0000256" key="5">
    <source>
        <dbReference type="ARBA" id="ARBA00022777"/>
    </source>
</evidence>
<feature type="domain" description="Histidine kinase" evidence="8">
    <location>
        <begin position="509"/>
        <end position="720"/>
    </location>
</feature>
<evidence type="ECO:0000256" key="7">
    <source>
        <dbReference type="ARBA" id="ARBA00023136"/>
    </source>
</evidence>
<dbReference type="InterPro" id="IPR005467">
    <property type="entry name" value="His_kinase_dom"/>
</dbReference>
<dbReference type="InterPro" id="IPR029016">
    <property type="entry name" value="GAF-like_dom_sf"/>
</dbReference>
<dbReference type="PANTHER" id="PTHR43711:SF31">
    <property type="entry name" value="HISTIDINE KINASE"/>
    <property type="match status" value="1"/>
</dbReference>
<evidence type="ECO:0000313" key="11">
    <source>
        <dbReference type="EMBL" id="RHH80185.1"/>
    </source>
</evidence>
<evidence type="ECO:0000256" key="4">
    <source>
        <dbReference type="ARBA" id="ARBA00022679"/>
    </source>
</evidence>
<dbReference type="SUPFAM" id="SSF55785">
    <property type="entry name" value="PYP-like sensor domain (PAS domain)"/>
    <property type="match status" value="1"/>
</dbReference>
<evidence type="ECO:0000313" key="12">
    <source>
        <dbReference type="Proteomes" id="UP000283732"/>
    </source>
</evidence>
<dbReference type="SMART" id="SM00387">
    <property type="entry name" value="HATPase_c"/>
    <property type="match status" value="1"/>
</dbReference>
<keyword evidence="5" id="KW-0418">Kinase</keyword>
<dbReference type="PRINTS" id="PR00344">
    <property type="entry name" value="BCTRLSENSOR"/>
</dbReference>
<dbReference type="SUPFAM" id="SSF47384">
    <property type="entry name" value="Homodimeric domain of signal transducing histidine kinase"/>
    <property type="match status" value="1"/>
</dbReference>
<dbReference type="InterPro" id="IPR004358">
    <property type="entry name" value="Sig_transdc_His_kin-like_C"/>
</dbReference>
<dbReference type="AlphaFoldDB" id="A0A3R6ECB6"/>
<dbReference type="Gene3D" id="3.30.565.10">
    <property type="entry name" value="Histidine kinase-like ATPase, C-terminal domain"/>
    <property type="match status" value="1"/>
</dbReference>
<dbReference type="PANTHER" id="PTHR43711">
    <property type="entry name" value="TWO-COMPONENT HISTIDINE KINASE"/>
    <property type="match status" value="1"/>
</dbReference>
<dbReference type="RefSeq" id="WP_122203178.1">
    <property type="nucleotide sequence ID" value="NZ_QRKC01000001.1"/>
</dbReference>
<dbReference type="Proteomes" id="UP000283732">
    <property type="component" value="Unassembled WGS sequence"/>
</dbReference>
<dbReference type="InterPro" id="IPR036890">
    <property type="entry name" value="HATPase_C_sf"/>
</dbReference>
<dbReference type="Pfam" id="PF00512">
    <property type="entry name" value="HisKA"/>
    <property type="match status" value="1"/>
</dbReference>
<dbReference type="Pfam" id="PF02518">
    <property type="entry name" value="HATPase_c"/>
    <property type="match status" value="1"/>
</dbReference>
<dbReference type="PROSITE" id="PS50112">
    <property type="entry name" value="PAS"/>
    <property type="match status" value="1"/>
</dbReference>
<dbReference type="EMBL" id="QRKC01000001">
    <property type="protein sequence ID" value="RHH80185.1"/>
    <property type="molecule type" value="Genomic_DNA"/>
</dbReference>
<comment type="catalytic activity">
    <reaction evidence="1">
        <text>ATP + protein L-histidine = ADP + protein N-phospho-L-histidine.</text>
        <dbReference type="EC" id="2.7.13.3"/>
    </reaction>
</comment>
<evidence type="ECO:0000256" key="6">
    <source>
        <dbReference type="ARBA" id="ARBA00023012"/>
    </source>
</evidence>
<dbReference type="Gene3D" id="3.30.450.40">
    <property type="match status" value="1"/>
</dbReference>
<dbReference type="SUPFAM" id="SSF55874">
    <property type="entry name" value="ATPase domain of HSP90 chaperone/DNA topoisomerase II/histidine kinase"/>
    <property type="match status" value="1"/>
</dbReference>
<dbReference type="SMART" id="SM00065">
    <property type="entry name" value="GAF"/>
    <property type="match status" value="1"/>
</dbReference>
<gene>
    <name evidence="11" type="ORF">DW191_03415</name>
    <name evidence="10" type="ORF">DW986_11010</name>
</gene>
<sequence length="720" mass="82503">MTLKASLYDQLPREELIRLLEARDNEPDNAEIYISSETPTIKRIISEVLAILFNEENKPIEKAMNLLLDYFNADWGYVAIFEEDGFSANFTCEVMSSWVKIPKDDRNKLTCDTIPWIIDTVKAGHDIVLGDIAGLPAEADIDKILLTEQQLKSMLIVPLTFHNKVQGFIGFDSIRTSRFWTASEVEDMHIIAGIFSIIIERWQTNYNLEESRKRISKLSTKFQQFFNNLPIGVELYDAEGYLIDINDADTKIFGSSREQLLGVNLFKNPAVPERILNQIKKKKAFSFPLAYDFNCIRDTRYYNSNISDEVKYLMVKGIGLNDREFGHIGYLLIISDETEKQAKEEQTQNNLAILKAVLLSGHSLIAEYDIEKKELFVNPLLNETPEDNKLFNYLRNNRYMTIGSVQQIIRSDDNVNLLFQVIEGKQDHCSFECRTAIENETIWIRINAQAYKTKGSKRQNKMICHITNITEEKLLEEKLHHAEYETQQSELEIQKVREADKLKSAFLANMSHEIRTPLNAIIGFSNILAETDDKEEKEEFVKIISKNSDLLLRLITDILDFSKIESGILDYSFTDTSLKDIFHEQYLVHALKMPEKVSLICDFDALPDILVHTDPKRVTQVISNLISNATKFTEEGSIRLFYRIVEGYVLIEVIDTGIGISPQHQQTIFDRFVKVNSFKQGTGLGLTICKTIIEALNGTIGVDSRPGEGARFWFTLPYNG</sequence>
<reference evidence="12 13" key="1">
    <citation type="submission" date="2018-08" db="EMBL/GenBank/DDBJ databases">
        <title>A genome reference for cultivated species of the human gut microbiota.</title>
        <authorList>
            <person name="Zou Y."/>
            <person name="Xue W."/>
            <person name="Luo G."/>
        </authorList>
    </citation>
    <scope>NUCLEOTIDE SEQUENCE [LARGE SCALE GENOMIC DNA]</scope>
    <source>
        <strain evidence="11 12">AM16-50</strain>
        <strain evidence="10 13">AM50-15</strain>
    </source>
</reference>
<dbReference type="CDD" id="cd16922">
    <property type="entry name" value="HATPase_EvgS-ArcB-TorS-like"/>
    <property type="match status" value="1"/>
</dbReference>
<evidence type="ECO:0000256" key="1">
    <source>
        <dbReference type="ARBA" id="ARBA00000085"/>
    </source>
</evidence>
<dbReference type="SMART" id="SM00388">
    <property type="entry name" value="HisKA"/>
    <property type="match status" value="1"/>
</dbReference>
<dbReference type="Gene3D" id="3.30.450.20">
    <property type="entry name" value="PAS domain"/>
    <property type="match status" value="1"/>
</dbReference>
<proteinExistence type="predicted"/>
<keyword evidence="6" id="KW-0902">Two-component regulatory system</keyword>
<dbReference type="EMBL" id="QSEF01000014">
    <property type="protein sequence ID" value="RGZ47337.1"/>
    <property type="molecule type" value="Genomic_DNA"/>
</dbReference>
<dbReference type="InterPro" id="IPR003018">
    <property type="entry name" value="GAF"/>
</dbReference>
<dbReference type="Pfam" id="PF01590">
    <property type="entry name" value="GAF"/>
    <property type="match status" value="1"/>
</dbReference>
<dbReference type="SUPFAM" id="SSF55781">
    <property type="entry name" value="GAF domain-like"/>
    <property type="match status" value="1"/>
</dbReference>
<dbReference type="Gene3D" id="1.10.287.130">
    <property type="match status" value="1"/>
</dbReference>
<dbReference type="CDD" id="cd00082">
    <property type="entry name" value="HisKA"/>
    <property type="match status" value="1"/>
</dbReference>
<protein>
    <recommendedName>
        <fullName evidence="2">histidine kinase</fullName>
        <ecNumber evidence="2">2.7.13.3</ecNumber>
    </recommendedName>
</protein>
<evidence type="ECO:0000313" key="13">
    <source>
        <dbReference type="Proteomes" id="UP000285173"/>
    </source>
</evidence>
<evidence type="ECO:0000259" key="8">
    <source>
        <dbReference type="PROSITE" id="PS50109"/>
    </source>
</evidence>
<organism evidence="11 12">
    <name type="scientific">Parabacteroides merdae</name>
    <dbReference type="NCBI Taxonomy" id="46503"/>
    <lineage>
        <taxon>Bacteria</taxon>
        <taxon>Pseudomonadati</taxon>
        <taxon>Bacteroidota</taxon>
        <taxon>Bacteroidia</taxon>
        <taxon>Bacteroidales</taxon>
        <taxon>Tannerellaceae</taxon>
        <taxon>Parabacteroides</taxon>
    </lineage>
</organism>
<dbReference type="InterPro" id="IPR000014">
    <property type="entry name" value="PAS"/>
</dbReference>
<dbReference type="EC" id="2.7.13.3" evidence="2"/>
<dbReference type="Proteomes" id="UP000285173">
    <property type="component" value="Unassembled WGS sequence"/>
</dbReference>
<dbReference type="InterPro" id="IPR003594">
    <property type="entry name" value="HATPase_dom"/>
</dbReference>
<dbReference type="PROSITE" id="PS50109">
    <property type="entry name" value="HIS_KIN"/>
    <property type="match status" value="1"/>
</dbReference>
<dbReference type="FunFam" id="3.30.565.10:FF:000006">
    <property type="entry name" value="Sensor histidine kinase WalK"/>
    <property type="match status" value="1"/>
</dbReference>
<dbReference type="InterPro" id="IPR035965">
    <property type="entry name" value="PAS-like_dom_sf"/>
</dbReference>
<dbReference type="SMART" id="SM00091">
    <property type="entry name" value="PAS"/>
    <property type="match status" value="1"/>
</dbReference>
<dbReference type="InterPro" id="IPR036097">
    <property type="entry name" value="HisK_dim/P_sf"/>
</dbReference>
<dbReference type="GO" id="GO:0000155">
    <property type="term" value="F:phosphorelay sensor kinase activity"/>
    <property type="evidence" value="ECO:0007669"/>
    <property type="project" value="InterPro"/>
</dbReference>
<dbReference type="FunFam" id="1.10.287.130:FF:000001">
    <property type="entry name" value="Two-component sensor histidine kinase"/>
    <property type="match status" value="1"/>
</dbReference>
<keyword evidence="7" id="KW-0472">Membrane</keyword>
<evidence type="ECO:0000256" key="2">
    <source>
        <dbReference type="ARBA" id="ARBA00012438"/>
    </source>
</evidence>
<dbReference type="InterPro" id="IPR003661">
    <property type="entry name" value="HisK_dim/P_dom"/>
</dbReference>
<keyword evidence="4" id="KW-0808">Transferase</keyword>
<evidence type="ECO:0000313" key="10">
    <source>
        <dbReference type="EMBL" id="RGZ47337.1"/>
    </source>
</evidence>
<accession>A0A3R6ECB6</accession>
<name>A0A3R6ECB6_9BACT</name>
<comment type="caution">
    <text evidence="11">The sequence shown here is derived from an EMBL/GenBank/DDBJ whole genome shotgun (WGS) entry which is preliminary data.</text>
</comment>
<dbReference type="InterPro" id="IPR050736">
    <property type="entry name" value="Sensor_HK_Regulatory"/>
</dbReference>
<evidence type="ECO:0000259" key="9">
    <source>
        <dbReference type="PROSITE" id="PS50112"/>
    </source>
</evidence>